<reference evidence="3" key="1">
    <citation type="journal article" date="2008" name="Insect Biochem. Mol. Biol.">
        <title>The genome of a lepidopteran model insect, the silkworm Bombyx mori.</title>
        <authorList>
            <consortium name="International Silkworm Genome Consortium"/>
        </authorList>
    </citation>
    <scope>NUCLEOTIDE SEQUENCE [LARGE SCALE GENOMIC DNA]</scope>
    <source>
        <strain evidence="3">p50T</strain>
    </source>
</reference>
<organism evidence="2 3">
    <name type="scientific">Bombyx mori</name>
    <name type="common">Silk moth</name>
    <dbReference type="NCBI Taxonomy" id="7091"/>
    <lineage>
        <taxon>Eukaryota</taxon>
        <taxon>Metazoa</taxon>
        <taxon>Ecdysozoa</taxon>
        <taxon>Arthropoda</taxon>
        <taxon>Hexapoda</taxon>
        <taxon>Insecta</taxon>
        <taxon>Pterygota</taxon>
        <taxon>Neoptera</taxon>
        <taxon>Endopterygota</taxon>
        <taxon>Lepidoptera</taxon>
        <taxon>Glossata</taxon>
        <taxon>Ditrysia</taxon>
        <taxon>Bombycoidea</taxon>
        <taxon>Bombycidae</taxon>
        <taxon>Bombycinae</taxon>
        <taxon>Bombyx</taxon>
    </lineage>
</organism>
<reference evidence="2" key="2">
    <citation type="submission" date="2022-06" db="UniProtKB">
        <authorList>
            <consortium name="EnsemblMetazoa"/>
        </authorList>
    </citation>
    <scope>IDENTIFICATION</scope>
    <source>
        <strain evidence="2">p50T (Dazao)</strain>
    </source>
</reference>
<dbReference type="EnsemblMetazoa" id="XM_021352411.2">
    <property type="protein sequence ID" value="XP_021208086.1"/>
    <property type="gene ID" value="LOC110386384"/>
</dbReference>
<dbReference type="AlphaFoldDB" id="A0A8R2HT65"/>
<protein>
    <submittedName>
        <fullName evidence="2">Uncharacterized protein</fullName>
    </submittedName>
</protein>
<evidence type="ECO:0000313" key="2">
    <source>
        <dbReference type="EnsemblMetazoa" id="XP_021208086.1"/>
    </source>
</evidence>
<feature type="region of interest" description="Disordered" evidence="1">
    <location>
        <begin position="22"/>
        <end position="91"/>
    </location>
</feature>
<evidence type="ECO:0000313" key="3">
    <source>
        <dbReference type="Proteomes" id="UP000005204"/>
    </source>
</evidence>
<keyword evidence="3" id="KW-1185">Reference proteome</keyword>
<proteinExistence type="predicted"/>
<evidence type="ECO:0000256" key="1">
    <source>
        <dbReference type="SAM" id="MobiDB-lite"/>
    </source>
</evidence>
<name>A0A8R2HT65_BOMMO</name>
<accession>A0A8R2HT65</accession>
<sequence length="147" mass="16740">MGPKRRRDGLKDKIPLMCFKGENHRIPTRSGNGVCGSLTSPKTPAAHSRRPTQDRAGTQSGPLRRRDRVDAEHAASIPPSSRGWTSDHRQHDHRFPRSAGWWSAMMAPRCTFPRSGRGNAAYHHHMLHLEIIKHYILSLSFIYETRN</sequence>
<dbReference type="Proteomes" id="UP000005204">
    <property type="component" value="Unassembled WGS sequence"/>
</dbReference>